<dbReference type="EMBL" id="JACHGN010000007">
    <property type="protein sequence ID" value="MBB5134237.1"/>
    <property type="molecule type" value="Genomic_DNA"/>
</dbReference>
<dbReference type="AlphaFoldDB" id="A0A840PAL4"/>
<dbReference type="RefSeq" id="WP_185051116.1">
    <property type="nucleotide sequence ID" value="NZ_BAABIX010000053.1"/>
</dbReference>
<gene>
    <name evidence="1" type="ORF">HNP84_003963</name>
</gene>
<proteinExistence type="predicted"/>
<organism evidence="1 2">
    <name type="scientific">Thermocatellispora tengchongensis</name>
    <dbReference type="NCBI Taxonomy" id="1073253"/>
    <lineage>
        <taxon>Bacteria</taxon>
        <taxon>Bacillati</taxon>
        <taxon>Actinomycetota</taxon>
        <taxon>Actinomycetes</taxon>
        <taxon>Streptosporangiales</taxon>
        <taxon>Streptosporangiaceae</taxon>
        <taxon>Thermocatellispora</taxon>
    </lineage>
</organism>
<accession>A0A840PAL4</accession>
<name>A0A840PAL4_9ACTN</name>
<evidence type="ECO:0000313" key="1">
    <source>
        <dbReference type="EMBL" id="MBB5134237.1"/>
    </source>
</evidence>
<protein>
    <submittedName>
        <fullName evidence="1">Uncharacterized protein</fullName>
    </submittedName>
</protein>
<dbReference type="Proteomes" id="UP000578449">
    <property type="component" value="Unassembled WGS sequence"/>
</dbReference>
<sequence>MQARTFTVTISGREREDGEAPYTYVVTAADYEEAIGKVKKIHQAEYEDELADLQLEEIFEGMPWEHCGYAWNDVRDSPIST</sequence>
<evidence type="ECO:0000313" key="2">
    <source>
        <dbReference type="Proteomes" id="UP000578449"/>
    </source>
</evidence>
<reference evidence="1 2" key="1">
    <citation type="submission" date="2020-08" db="EMBL/GenBank/DDBJ databases">
        <title>Genomic Encyclopedia of Type Strains, Phase IV (KMG-IV): sequencing the most valuable type-strain genomes for metagenomic binning, comparative biology and taxonomic classification.</title>
        <authorList>
            <person name="Goeker M."/>
        </authorList>
    </citation>
    <scope>NUCLEOTIDE SEQUENCE [LARGE SCALE GENOMIC DNA]</scope>
    <source>
        <strain evidence="1 2">DSM 45615</strain>
    </source>
</reference>
<keyword evidence="2" id="KW-1185">Reference proteome</keyword>
<comment type="caution">
    <text evidence="1">The sequence shown here is derived from an EMBL/GenBank/DDBJ whole genome shotgun (WGS) entry which is preliminary data.</text>
</comment>